<dbReference type="Proteomes" id="UP000324222">
    <property type="component" value="Unassembled WGS sequence"/>
</dbReference>
<evidence type="ECO:0000313" key="2">
    <source>
        <dbReference type="Proteomes" id="UP000324222"/>
    </source>
</evidence>
<dbReference type="EMBL" id="VSRR010095499">
    <property type="protein sequence ID" value="MPC93620.1"/>
    <property type="molecule type" value="Genomic_DNA"/>
</dbReference>
<organism evidence="1 2">
    <name type="scientific">Portunus trituberculatus</name>
    <name type="common">Swimming crab</name>
    <name type="synonym">Neptunus trituberculatus</name>
    <dbReference type="NCBI Taxonomy" id="210409"/>
    <lineage>
        <taxon>Eukaryota</taxon>
        <taxon>Metazoa</taxon>
        <taxon>Ecdysozoa</taxon>
        <taxon>Arthropoda</taxon>
        <taxon>Crustacea</taxon>
        <taxon>Multicrustacea</taxon>
        <taxon>Malacostraca</taxon>
        <taxon>Eumalacostraca</taxon>
        <taxon>Eucarida</taxon>
        <taxon>Decapoda</taxon>
        <taxon>Pleocyemata</taxon>
        <taxon>Brachyura</taxon>
        <taxon>Eubrachyura</taxon>
        <taxon>Portunoidea</taxon>
        <taxon>Portunidae</taxon>
        <taxon>Portuninae</taxon>
        <taxon>Portunus</taxon>
    </lineage>
</organism>
<reference evidence="1 2" key="1">
    <citation type="submission" date="2019-05" db="EMBL/GenBank/DDBJ databases">
        <title>Another draft genome of Portunus trituberculatus and its Hox gene families provides insights of decapod evolution.</title>
        <authorList>
            <person name="Jeong J.-H."/>
            <person name="Song I."/>
            <person name="Kim S."/>
            <person name="Choi T."/>
            <person name="Kim D."/>
            <person name="Ryu S."/>
            <person name="Kim W."/>
        </authorList>
    </citation>
    <scope>NUCLEOTIDE SEQUENCE [LARGE SCALE GENOMIC DNA]</scope>
    <source>
        <tissue evidence="1">Muscle</tissue>
    </source>
</reference>
<protein>
    <submittedName>
        <fullName evidence="1">Uncharacterized protein</fullName>
    </submittedName>
</protein>
<sequence>MLPRILIRGDERARERKCHLHTAFLGELADWWMKTANRVSFYILPRQAQSFPGEEPLLPVAL</sequence>
<proteinExistence type="predicted"/>
<accession>A0A5B7JA67</accession>
<keyword evidence="2" id="KW-1185">Reference proteome</keyword>
<name>A0A5B7JA67_PORTR</name>
<gene>
    <name evidence="1" type="ORF">E2C01_088754</name>
</gene>
<dbReference type="AlphaFoldDB" id="A0A5B7JA67"/>
<comment type="caution">
    <text evidence="1">The sequence shown here is derived from an EMBL/GenBank/DDBJ whole genome shotgun (WGS) entry which is preliminary data.</text>
</comment>
<evidence type="ECO:0000313" key="1">
    <source>
        <dbReference type="EMBL" id="MPC93620.1"/>
    </source>
</evidence>